<feature type="chain" id="PRO_5046063232" evidence="1">
    <location>
        <begin position="34"/>
        <end position="223"/>
    </location>
</feature>
<feature type="signal peptide" evidence="1">
    <location>
        <begin position="1"/>
        <end position="33"/>
    </location>
</feature>
<name>A0ABN2QEL4_9PSEU</name>
<reference evidence="2 3" key="1">
    <citation type="journal article" date="2019" name="Int. J. Syst. Evol. Microbiol.">
        <title>The Global Catalogue of Microorganisms (GCM) 10K type strain sequencing project: providing services to taxonomists for standard genome sequencing and annotation.</title>
        <authorList>
            <consortium name="The Broad Institute Genomics Platform"/>
            <consortium name="The Broad Institute Genome Sequencing Center for Infectious Disease"/>
            <person name="Wu L."/>
            <person name="Ma J."/>
        </authorList>
    </citation>
    <scope>NUCLEOTIDE SEQUENCE [LARGE SCALE GENOMIC DNA]</scope>
    <source>
        <strain evidence="2 3">JCM 14545</strain>
    </source>
</reference>
<dbReference type="Proteomes" id="UP001501116">
    <property type="component" value="Unassembled WGS sequence"/>
</dbReference>
<proteinExistence type="predicted"/>
<protein>
    <submittedName>
        <fullName evidence="2">Cyclase</fullName>
    </submittedName>
</protein>
<keyword evidence="1" id="KW-0732">Signal</keyword>
<evidence type="ECO:0000256" key="1">
    <source>
        <dbReference type="SAM" id="SignalP"/>
    </source>
</evidence>
<dbReference type="EMBL" id="BAAANN010000006">
    <property type="protein sequence ID" value="GAA1950526.1"/>
    <property type="molecule type" value="Genomic_DNA"/>
</dbReference>
<organism evidence="2 3">
    <name type="scientific">Amycolatopsis minnesotensis</name>
    <dbReference type="NCBI Taxonomy" id="337894"/>
    <lineage>
        <taxon>Bacteria</taxon>
        <taxon>Bacillati</taxon>
        <taxon>Actinomycetota</taxon>
        <taxon>Actinomycetes</taxon>
        <taxon>Pseudonocardiales</taxon>
        <taxon>Pseudonocardiaceae</taxon>
        <taxon>Amycolatopsis</taxon>
    </lineage>
</organism>
<keyword evidence="3" id="KW-1185">Reference proteome</keyword>
<evidence type="ECO:0000313" key="3">
    <source>
        <dbReference type="Proteomes" id="UP001501116"/>
    </source>
</evidence>
<dbReference type="RefSeq" id="WP_344415751.1">
    <property type="nucleotide sequence ID" value="NZ_BAAANN010000006.1"/>
</dbReference>
<sequence>MSSSPSKTALRRALTCAGLALAPVLALTAPATAIPAIPTIPTAPADVNFDCEANAPIVGPQHVNLKQSAEVTAPATVAPGGALDVVIDPAPNSVPGDVAGFKVKEIKGFALKIPVPANSSYVSADLTGGSGLGSTPPKITVDGSVATLAFPGPIAGGAQFELPTVTVHLKAGTSGKIETKLAGTSYADPGLTFTAVATQIIDIEAPTACFPNPSPTFTTTTIG</sequence>
<comment type="caution">
    <text evidence="2">The sequence shown here is derived from an EMBL/GenBank/DDBJ whole genome shotgun (WGS) entry which is preliminary data.</text>
</comment>
<evidence type="ECO:0000313" key="2">
    <source>
        <dbReference type="EMBL" id="GAA1950526.1"/>
    </source>
</evidence>
<gene>
    <name evidence="2" type="ORF">GCM10009754_19010</name>
</gene>
<accession>A0ABN2QEL4</accession>